<gene>
    <name evidence="1" type="ORF">ACOC_LOCUS11728</name>
</gene>
<evidence type="ECO:0000313" key="1">
    <source>
        <dbReference type="EMBL" id="VDM63313.1"/>
    </source>
</evidence>
<dbReference type="EMBL" id="UYYA01004775">
    <property type="protein sequence ID" value="VDM63313.1"/>
    <property type="molecule type" value="Genomic_DNA"/>
</dbReference>
<evidence type="ECO:0000313" key="2">
    <source>
        <dbReference type="Proteomes" id="UP000267027"/>
    </source>
</evidence>
<evidence type="ECO:0000313" key="3">
    <source>
        <dbReference type="WBParaSite" id="ACOC_0001172701-mRNA-1"/>
    </source>
</evidence>
<protein>
    <submittedName>
        <fullName evidence="1 3">Uncharacterized protein</fullName>
    </submittedName>
</protein>
<dbReference type="WBParaSite" id="ACOC_0001172701-mRNA-1">
    <property type="protein sequence ID" value="ACOC_0001172701-mRNA-1"/>
    <property type="gene ID" value="ACOC_0001172701"/>
</dbReference>
<name>A0A0R3PZ08_ANGCS</name>
<dbReference type="AlphaFoldDB" id="A0A0R3PZ08"/>
<keyword evidence="2" id="KW-1185">Reference proteome</keyword>
<dbReference type="Proteomes" id="UP000267027">
    <property type="component" value="Unassembled WGS sequence"/>
</dbReference>
<sequence length="113" mass="12082">MNRSRWSVSVSAYLKETPPIDEVTTTPLADAVTSTARATVATTVTGTSTTATAAMSLAKHMLNTMTTAVTMTPSIPESDDDIRVIVLNNTGQQDVSIEKWVTGCLIVIRRALL</sequence>
<accession>A0A0R3PZ08</accession>
<reference evidence="1 2" key="2">
    <citation type="submission" date="2018-11" db="EMBL/GenBank/DDBJ databases">
        <authorList>
            <consortium name="Pathogen Informatics"/>
        </authorList>
    </citation>
    <scope>NUCLEOTIDE SEQUENCE [LARGE SCALE GENOMIC DNA]</scope>
    <source>
        <strain evidence="1 2">Costa Rica</strain>
    </source>
</reference>
<organism evidence="3">
    <name type="scientific">Angiostrongylus costaricensis</name>
    <name type="common">Nematode worm</name>
    <dbReference type="NCBI Taxonomy" id="334426"/>
    <lineage>
        <taxon>Eukaryota</taxon>
        <taxon>Metazoa</taxon>
        <taxon>Ecdysozoa</taxon>
        <taxon>Nematoda</taxon>
        <taxon>Chromadorea</taxon>
        <taxon>Rhabditida</taxon>
        <taxon>Rhabditina</taxon>
        <taxon>Rhabditomorpha</taxon>
        <taxon>Strongyloidea</taxon>
        <taxon>Metastrongylidae</taxon>
        <taxon>Angiostrongylus</taxon>
    </lineage>
</organism>
<proteinExistence type="predicted"/>
<reference evidence="3" key="1">
    <citation type="submission" date="2017-02" db="UniProtKB">
        <authorList>
            <consortium name="WormBaseParasite"/>
        </authorList>
    </citation>
    <scope>IDENTIFICATION</scope>
</reference>